<feature type="compositionally biased region" description="Polar residues" evidence="1">
    <location>
        <begin position="14"/>
        <end position="29"/>
    </location>
</feature>
<sequence length="313" mass="35208">MTVDLIRQPKGPNHNETFPKSASTRNKGNSDGIRRGIATTPPPAEGSRKRNRDGSWQEVTPIPSLEGKRIRYGSNHGSTILKEKSLHPPKRVKTKRVKRRNSKGTRHEVKPAQPHTMEPHHRAIVNTIHKRLGENIDMQIELQILIMRAKESPAWWVYGAAGHGRGIPQADLSRAVEAVKMVAKDMKLQNTFARKRDIYLARTAKTGVGYLETLGEAIVQIRESLSALDKAQKQKDMKEYHAAFTNYMYHGRGYILGTYKGKADGKKSRLSQVWNAEDVTVAERIEAGGDVSWEERAEYWLATEGATVEALGW</sequence>
<dbReference type="EMBL" id="JAWHQM010000056">
    <property type="protein sequence ID" value="KAK5635675.1"/>
    <property type="molecule type" value="Genomic_DNA"/>
</dbReference>
<evidence type="ECO:0000313" key="3">
    <source>
        <dbReference type="Proteomes" id="UP001305414"/>
    </source>
</evidence>
<dbReference type="AlphaFoldDB" id="A0AAN7Z3L9"/>
<accession>A0AAN7Z3L9</accession>
<protein>
    <submittedName>
        <fullName evidence="2">Uncharacterized protein</fullName>
    </submittedName>
</protein>
<reference evidence="2 3" key="1">
    <citation type="submission" date="2023-10" db="EMBL/GenBank/DDBJ databases">
        <title>Draft genome sequence of Xylaria bambusicola isolate GMP-LS, the root and basal stem rot pathogen of sugarcane in Indonesia.</title>
        <authorList>
            <person name="Selvaraj P."/>
            <person name="Muralishankar V."/>
            <person name="Muruganantham S."/>
            <person name="Sp S."/>
            <person name="Haryani S."/>
            <person name="Lau K.J.X."/>
            <person name="Naqvi N.I."/>
        </authorList>
    </citation>
    <scope>NUCLEOTIDE SEQUENCE [LARGE SCALE GENOMIC DNA]</scope>
    <source>
        <strain evidence="2">GMP-LS</strain>
    </source>
</reference>
<proteinExistence type="predicted"/>
<evidence type="ECO:0000313" key="2">
    <source>
        <dbReference type="EMBL" id="KAK5635675.1"/>
    </source>
</evidence>
<feature type="compositionally biased region" description="Basic and acidic residues" evidence="1">
    <location>
        <begin position="46"/>
        <end position="55"/>
    </location>
</feature>
<evidence type="ECO:0000256" key="1">
    <source>
        <dbReference type="SAM" id="MobiDB-lite"/>
    </source>
</evidence>
<gene>
    <name evidence="2" type="ORF">RRF57_011387</name>
</gene>
<feature type="compositionally biased region" description="Basic residues" evidence="1">
    <location>
        <begin position="87"/>
        <end position="104"/>
    </location>
</feature>
<dbReference type="Proteomes" id="UP001305414">
    <property type="component" value="Unassembled WGS sequence"/>
</dbReference>
<organism evidence="2 3">
    <name type="scientific">Xylaria bambusicola</name>
    <dbReference type="NCBI Taxonomy" id="326684"/>
    <lineage>
        <taxon>Eukaryota</taxon>
        <taxon>Fungi</taxon>
        <taxon>Dikarya</taxon>
        <taxon>Ascomycota</taxon>
        <taxon>Pezizomycotina</taxon>
        <taxon>Sordariomycetes</taxon>
        <taxon>Xylariomycetidae</taxon>
        <taxon>Xylariales</taxon>
        <taxon>Xylariaceae</taxon>
        <taxon>Xylaria</taxon>
    </lineage>
</organism>
<comment type="caution">
    <text evidence="2">The sequence shown here is derived from an EMBL/GenBank/DDBJ whole genome shotgun (WGS) entry which is preliminary data.</text>
</comment>
<feature type="region of interest" description="Disordered" evidence="1">
    <location>
        <begin position="1"/>
        <end position="117"/>
    </location>
</feature>
<keyword evidence="3" id="KW-1185">Reference proteome</keyword>
<name>A0AAN7Z3L9_9PEZI</name>